<organism evidence="2 3">
    <name type="scientific">Diaporthe vaccinii</name>
    <dbReference type="NCBI Taxonomy" id="105482"/>
    <lineage>
        <taxon>Eukaryota</taxon>
        <taxon>Fungi</taxon>
        <taxon>Dikarya</taxon>
        <taxon>Ascomycota</taxon>
        <taxon>Pezizomycotina</taxon>
        <taxon>Sordariomycetes</taxon>
        <taxon>Sordariomycetidae</taxon>
        <taxon>Diaporthales</taxon>
        <taxon>Diaporthaceae</taxon>
        <taxon>Diaporthe</taxon>
        <taxon>Diaporthe eres species complex</taxon>
    </lineage>
</organism>
<dbReference type="Proteomes" id="UP001600888">
    <property type="component" value="Unassembled WGS sequence"/>
</dbReference>
<keyword evidence="1" id="KW-0472">Membrane</keyword>
<keyword evidence="1" id="KW-1133">Transmembrane helix</keyword>
<comment type="caution">
    <text evidence="2">The sequence shown here is derived from an EMBL/GenBank/DDBJ whole genome shotgun (WGS) entry which is preliminary data.</text>
</comment>
<evidence type="ECO:0000256" key="1">
    <source>
        <dbReference type="SAM" id="Phobius"/>
    </source>
</evidence>
<keyword evidence="1" id="KW-0812">Transmembrane</keyword>
<feature type="transmembrane region" description="Helical" evidence="1">
    <location>
        <begin position="139"/>
        <end position="163"/>
    </location>
</feature>
<keyword evidence="3" id="KW-1185">Reference proteome</keyword>
<name>A0ABR4EH16_9PEZI</name>
<sequence length="400" mass="44897">MLNFLSRLSRIDLSLTELVVLARQASMMSNAAPRSFQDWSFDVSSLMILLGEPEEKRYRLAGRSLAEALVAAPAAGIQCYLKSYDIHQELSDLSYLSPYGCKIAPLRNLRLDNVIRQQCLLDDGRYTTYRVQSRRKSTLPWLIAMWTAFTWLVFLTILIAFTFWAGVTWIGLSTCIVFTTWSILIRLIEYHMASPPPIGTVPVNRPSGPDAAVFLGRANSAVVLEGSREEIKHWTSCGIVFKDSALGIPASFWQYATRLGTLLTLVFIFIAIPNGSPADQLMFIVLNILGQANVLVGYYFTAQSCLECLELVEDQSSAVATRTHVYAQVLRQFRDMKNSSWVEKLGFLPETPVWREWKDQIVAGPGLHCDPKELYDLIVDGQDQINSSVIRKGCEKPGKV</sequence>
<feature type="transmembrane region" description="Helical" evidence="1">
    <location>
        <begin position="281"/>
        <end position="300"/>
    </location>
</feature>
<reference evidence="2 3" key="1">
    <citation type="submission" date="2024-03" db="EMBL/GenBank/DDBJ databases">
        <title>A high-quality draft genome sequence of Diaporthe vaccinii, a causative agent of upright dieback and viscid rot disease in cranberry plants.</title>
        <authorList>
            <person name="Sarrasin M."/>
            <person name="Lang B.F."/>
            <person name="Burger G."/>
        </authorList>
    </citation>
    <scope>NUCLEOTIDE SEQUENCE [LARGE SCALE GENOMIC DNA]</scope>
    <source>
        <strain evidence="2 3">IS7</strain>
    </source>
</reference>
<accession>A0ABR4EH16</accession>
<dbReference type="EMBL" id="JBAWTH010000055">
    <property type="protein sequence ID" value="KAL2281733.1"/>
    <property type="molecule type" value="Genomic_DNA"/>
</dbReference>
<feature type="transmembrane region" description="Helical" evidence="1">
    <location>
        <begin position="255"/>
        <end position="275"/>
    </location>
</feature>
<protein>
    <submittedName>
        <fullName evidence="2">Uncharacterized protein</fullName>
    </submittedName>
</protein>
<feature type="transmembrane region" description="Helical" evidence="1">
    <location>
        <begin position="169"/>
        <end position="188"/>
    </location>
</feature>
<evidence type="ECO:0000313" key="3">
    <source>
        <dbReference type="Proteomes" id="UP001600888"/>
    </source>
</evidence>
<proteinExistence type="predicted"/>
<gene>
    <name evidence="2" type="ORF">FJTKL_11411</name>
</gene>
<evidence type="ECO:0000313" key="2">
    <source>
        <dbReference type="EMBL" id="KAL2281733.1"/>
    </source>
</evidence>